<sequence>MKYFLVLVVLTLILAISVGQSDAFFVDIIDKMENVIHNVAKTGIGLVKPLENMIIPKQQETKTTQT</sequence>
<evidence type="ECO:0000256" key="1">
    <source>
        <dbReference type="SAM" id="SignalP"/>
    </source>
</evidence>
<keyword evidence="1" id="KW-0732">Signal</keyword>
<dbReference type="HOGENOM" id="CLU_2998613_0_0_1"/>
<evidence type="ECO:0000313" key="2">
    <source>
        <dbReference type="EMBL" id="EDV53093.1"/>
    </source>
</evidence>
<dbReference type="GO" id="GO:0050830">
    <property type="term" value="P:defense response to Gram-positive bacterium"/>
    <property type="evidence" value="ECO:0007669"/>
    <property type="project" value="EnsemblMetazoa"/>
</dbReference>
<feature type="chain" id="PRO_5002796361" evidence="1">
    <location>
        <begin position="24"/>
        <end position="66"/>
    </location>
</feature>
<dbReference type="PhylomeDB" id="B3P7W6"/>
<protein>
    <submittedName>
        <fullName evidence="2">GG11738</fullName>
    </submittedName>
</protein>
<dbReference type="OMA" id="VIHNVAK"/>
<dbReference type="EMBL" id="CH954182">
    <property type="protein sequence ID" value="EDV53093.1"/>
    <property type="molecule type" value="Genomic_DNA"/>
</dbReference>
<organism evidence="2 3">
    <name type="scientific">Drosophila erecta</name>
    <name type="common">Fruit fly</name>
    <dbReference type="NCBI Taxonomy" id="7220"/>
    <lineage>
        <taxon>Eukaryota</taxon>
        <taxon>Metazoa</taxon>
        <taxon>Ecdysozoa</taxon>
        <taxon>Arthropoda</taxon>
        <taxon>Hexapoda</taxon>
        <taxon>Insecta</taxon>
        <taxon>Pterygota</taxon>
        <taxon>Neoptera</taxon>
        <taxon>Endopterygota</taxon>
        <taxon>Diptera</taxon>
        <taxon>Brachycera</taxon>
        <taxon>Muscomorpha</taxon>
        <taxon>Ephydroidea</taxon>
        <taxon>Drosophilidae</taxon>
        <taxon>Drosophila</taxon>
        <taxon>Sophophora</taxon>
    </lineage>
</organism>
<evidence type="ECO:0000313" key="3">
    <source>
        <dbReference type="Proteomes" id="UP000008711"/>
    </source>
</evidence>
<accession>B3P7W6</accession>
<reference evidence="2 3" key="1">
    <citation type="journal article" date="2007" name="Nature">
        <title>Evolution of genes and genomes on the Drosophila phylogeny.</title>
        <authorList>
            <consortium name="Drosophila 12 Genomes Consortium"/>
            <person name="Clark A.G."/>
            <person name="Eisen M.B."/>
            <person name="Smith D.R."/>
            <person name="Bergman C.M."/>
            <person name="Oliver B."/>
            <person name="Markow T.A."/>
            <person name="Kaufman T.C."/>
            <person name="Kellis M."/>
            <person name="Gelbart W."/>
            <person name="Iyer V.N."/>
            <person name="Pollard D.A."/>
            <person name="Sackton T.B."/>
            <person name="Larracuente A.M."/>
            <person name="Singh N.D."/>
            <person name="Abad J.P."/>
            <person name="Abt D.N."/>
            <person name="Adryan B."/>
            <person name="Aguade M."/>
            <person name="Akashi H."/>
            <person name="Anderson W.W."/>
            <person name="Aquadro C.F."/>
            <person name="Ardell D.H."/>
            <person name="Arguello R."/>
            <person name="Artieri C.G."/>
            <person name="Barbash D.A."/>
            <person name="Barker D."/>
            <person name="Barsanti P."/>
            <person name="Batterham P."/>
            <person name="Batzoglou S."/>
            <person name="Begun D."/>
            <person name="Bhutkar A."/>
            <person name="Blanco E."/>
            <person name="Bosak S.A."/>
            <person name="Bradley R.K."/>
            <person name="Brand A.D."/>
            <person name="Brent M.R."/>
            <person name="Brooks A.N."/>
            <person name="Brown R.H."/>
            <person name="Butlin R.K."/>
            <person name="Caggese C."/>
            <person name="Calvi B.R."/>
            <person name="Bernardo de Carvalho A."/>
            <person name="Caspi A."/>
            <person name="Castrezana S."/>
            <person name="Celniker S.E."/>
            <person name="Chang J.L."/>
            <person name="Chapple C."/>
            <person name="Chatterji S."/>
            <person name="Chinwalla A."/>
            <person name="Civetta A."/>
            <person name="Clifton S.W."/>
            <person name="Comeron J.M."/>
            <person name="Costello J.C."/>
            <person name="Coyne J.A."/>
            <person name="Daub J."/>
            <person name="David R.G."/>
            <person name="Delcher A.L."/>
            <person name="Delehaunty K."/>
            <person name="Do C.B."/>
            <person name="Ebling H."/>
            <person name="Edwards K."/>
            <person name="Eickbush T."/>
            <person name="Evans J.D."/>
            <person name="Filipski A."/>
            <person name="Findeiss S."/>
            <person name="Freyhult E."/>
            <person name="Fulton L."/>
            <person name="Fulton R."/>
            <person name="Garcia A.C."/>
            <person name="Gardiner A."/>
            <person name="Garfield D.A."/>
            <person name="Garvin B.E."/>
            <person name="Gibson G."/>
            <person name="Gilbert D."/>
            <person name="Gnerre S."/>
            <person name="Godfrey J."/>
            <person name="Good R."/>
            <person name="Gotea V."/>
            <person name="Gravely B."/>
            <person name="Greenberg A.J."/>
            <person name="Griffiths-Jones S."/>
            <person name="Gross S."/>
            <person name="Guigo R."/>
            <person name="Gustafson E.A."/>
            <person name="Haerty W."/>
            <person name="Hahn M.W."/>
            <person name="Halligan D.L."/>
            <person name="Halpern A.L."/>
            <person name="Halter G.M."/>
            <person name="Han M.V."/>
            <person name="Heger A."/>
            <person name="Hillier L."/>
            <person name="Hinrichs A.S."/>
            <person name="Holmes I."/>
            <person name="Hoskins R.A."/>
            <person name="Hubisz M.J."/>
            <person name="Hultmark D."/>
            <person name="Huntley M.A."/>
            <person name="Jaffe D.B."/>
            <person name="Jagadeeshan S."/>
            <person name="Jeck W.R."/>
            <person name="Johnson J."/>
            <person name="Jones C.D."/>
            <person name="Jordan W.C."/>
            <person name="Karpen G.H."/>
            <person name="Kataoka E."/>
            <person name="Keightley P.D."/>
            <person name="Kheradpour P."/>
            <person name="Kirkness E.F."/>
            <person name="Koerich L.B."/>
            <person name="Kristiansen K."/>
            <person name="Kudrna D."/>
            <person name="Kulathinal R.J."/>
            <person name="Kumar S."/>
            <person name="Kwok R."/>
            <person name="Lander E."/>
            <person name="Langley C.H."/>
            <person name="Lapoint R."/>
            <person name="Lazzaro B.P."/>
            <person name="Lee S.J."/>
            <person name="Levesque L."/>
            <person name="Li R."/>
            <person name="Lin C.F."/>
            <person name="Lin M.F."/>
            <person name="Lindblad-Toh K."/>
            <person name="Llopart A."/>
            <person name="Long M."/>
            <person name="Low L."/>
            <person name="Lozovsky E."/>
            <person name="Lu J."/>
            <person name="Luo M."/>
            <person name="Machado C.A."/>
            <person name="Makalowski W."/>
            <person name="Marzo M."/>
            <person name="Matsuda M."/>
            <person name="Matzkin L."/>
            <person name="McAllister B."/>
            <person name="McBride C.S."/>
            <person name="McKernan B."/>
            <person name="McKernan K."/>
            <person name="Mendez-Lago M."/>
            <person name="Minx P."/>
            <person name="Mollenhauer M.U."/>
            <person name="Montooth K."/>
            <person name="Mount S.M."/>
            <person name="Mu X."/>
            <person name="Myers E."/>
            <person name="Negre B."/>
            <person name="Newfeld S."/>
            <person name="Nielsen R."/>
            <person name="Noor M.A."/>
            <person name="O'Grady P."/>
            <person name="Pachter L."/>
            <person name="Papaceit M."/>
            <person name="Parisi M.J."/>
            <person name="Parisi M."/>
            <person name="Parts L."/>
            <person name="Pedersen J.S."/>
            <person name="Pesole G."/>
            <person name="Phillippy A.M."/>
            <person name="Ponting C.P."/>
            <person name="Pop M."/>
            <person name="Porcelli D."/>
            <person name="Powell J.R."/>
            <person name="Prohaska S."/>
            <person name="Pruitt K."/>
            <person name="Puig M."/>
            <person name="Quesneville H."/>
            <person name="Ram K.R."/>
            <person name="Rand D."/>
            <person name="Rasmussen M.D."/>
            <person name="Reed L.K."/>
            <person name="Reenan R."/>
            <person name="Reily A."/>
            <person name="Remington K.A."/>
            <person name="Rieger T.T."/>
            <person name="Ritchie M.G."/>
            <person name="Robin C."/>
            <person name="Rogers Y.H."/>
            <person name="Rohde C."/>
            <person name="Rozas J."/>
            <person name="Rubenfield M.J."/>
            <person name="Ruiz A."/>
            <person name="Russo S."/>
            <person name="Salzberg S.L."/>
            <person name="Sanchez-Gracia A."/>
            <person name="Saranga D.J."/>
            <person name="Sato H."/>
            <person name="Schaeffer S.W."/>
            <person name="Schatz M.C."/>
            <person name="Schlenke T."/>
            <person name="Schwartz R."/>
            <person name="Segarra C."/>
            <person name="Singh R.S."/>
            <person name="Sirot L."/>
            <person name="Sirota M."/>
            <person name="Sisneros N.B."/>
            <person name="Smith C.D."/>
            <person name="Smith T.F."/>
            <person name="Spieth J."/>
            <person name="Stage D.E."/>
            <person name="Stark A."/>
            <person name="Stephan W."/>
            <person name="Strausberg R.L."/>
            <person name="Strempel S."/>
            <person name="Sturgill D."/>
            <person name="Sutton G."/>
            <person name="Sutton G.G."/>
            <person name="Tao W."/>
            <person name="Teichmann S."/>
            <person name="Tobari Y.N."/>
            <person name="Tomimura Y."/>
            <person name="Tsolas J.M."/>
            <person name="Valente V.L."/>
            <person name="Venter E."/>
            <person name="Venter J.C."/>
            <person name="Vicario S."/>
            <person name="Vieira F.G."/>
            <person name="Vilella A.J."/>
            <person name="Villasante A."/>
            <person name="Walenz B."/>
            <person name="Wang J."/>
            <person name="Wasserman M."/>
            <person name="Watts T."/>
            <person name="Wilson D."/>
            <person name="Wilson R.K."/>
            <person name="Wing R.A."/>
            <person name="Wolfner M.F."/>
            <person name="Wong A."/>
            <person name="Wong G.K."/>
            <person name="Wu C.I."/>
            <person name="Wu G."/>
            <person name="Yamamoto D."/>
            <person name="Yang H.P."/>
            <person name="Yang S.P."/>
            <person name="Yorke J.A."/>
            <person name="Yoshida K."/>
            <person name="Zdobnov E."/>
            <person name="Zhang P."/>
            <person name="Zhang Y."/>
            <person name="Zimin A.V."/>
            <person name="Baldwin J."/>
            <person name="Abdouelleil A."/>
            <person name="Abdulkadir J."/>
            <person name="Abebe A."/>
            <person name="Abera B."/>
            <person name="Abreu J."/>
            <person name="Acer S.C."/>
            <person name="Aftuck L."/>
            <person name="Alexander A."/>
            <person name="An P."/>
            <person name="Anderson E."/>
            <person name="Anderson S."/>
            <person name="Arachi H."/>
            <person name="Azer M."/>
            <person name="Bachantsang P."/>
            <person name="Barry A."/>
            <person name="Bayul T."/>
            <person name="Berlin A."/>
            <person name="Bessette D."/>
            <person name="Bloom T."/>
            <person name="Blye J."/>
            <person name="Boguslavskiy L."/>
            <person name="Bonnet C."/>
            <person name="Boukhgalter B."/>
            <person name="Bourzgui I."/>
            <person name="Brown A."/>
            <person name="Cahill P."/>
            <person name="Channer S."/>
            <person name="Cheshatsang Y."/>
            <person name="Chuda L."/>
            <person name="Citroen M."/>
            <person name="Collymore A."/>
            <person name="Cooke P."/>
            <person name="Costello M."/>
            <person name="D'Aco K."/>
            <person name="Daza R."/>
            <person name="De Haan G."/>
            <person name="DeGray S."/>
            <person name="DeMaso C."/>
            <person name="Dhargay N."/>
            <person name="Dooley K."/>
            <person name="Dooley E."/>
            <person name="Doricent M."/>
            <person name="Dorje P."/>
            <person name="Dorjee K."/>
            <person name="Dupes A."/>
            <person name="Elong R."/>
            <person name="Falk J."/>
            <person name="Farina A."/>
            <person name="Faro S."/>
            <person name="Ferguson D."/>
            <person name="Fisher S."/>
            <person name="Foley C.D."/>
            <person name="Franke A."/>
            <person name="Friedrich D."/>
            <person name="Gadbois L."/>
            <person name="Gearin G."/>
            <person name="Gearin C.R."/>
            <person name="Giannoukos G."/>
            <person name="Goode T."/>
            <person name="Graham J."/>
            <person name="Grandbois E."/>
            <person name="Grewal S."/>
            <person name="Gyaltsen K."/>
            <person name="Hafez N."/>
            <person name="Hagos B."/>
            <person name="Hall J."/>
            <person name="Henson C."/>
            <person name="Hollinger A."/>
            <person name="Honan T."/>
            <person name="Huard M.D."/>
            <person name="Hughes L."/>
            <person name="Hurhula B."/>
            <person name="Husby M.E."/>
            <person name="Kamat A."/>
            <person name="Kanga B."/>
            <person name="Kashin S."/>
            <person name="Khazanovich D."/>
            <person name="Kisner P."/>
            <person name="Lance K."/>
            <person name="Lara M."/>
            <person name="Lee W."/>
            <person name="Lennon N."/>
            <person name="Letendre F."/>
            <person name="LeVine R."/>
            <person name="Lipovsky A."/>
            <person name="Liu X."/>
            <person name="Liu J."/>
            <person name="Liu S."/>
            <person name="Lokyitsang T."/>
            <person name="Lokyitsang Y."/>
            <person name="Lubonja R."/>
            <person name="Lui A."/>
            <person name="MacDonald P."/>
            <person name="Magnisalis V."/>
            <person name="Maru K."/>
            <person name="Matthews C."/>
            <person name="McCusker W."/>
            <person name="McDonough S."/>
            <person name="Mehta T."/>
            <person name="Meldrim J."/>
            <person name="Meneus L."/>
            <person name="Mihai O."/>
            <person name="Mihalev A."/>
            <person name="Mihova T."/>
            <person name="Mittelman R."/>
            <person name="Mlenga V."/>
            <person name="Montmayeur A."/>
            <person name="Mulrain L."/>
            <person name="Navidi A."/>
            <person name="Naylor J."/>
            <person name="Negash T."/>
            <person name="Nguyen T."/>
            <person name="Nguyen N."/>
            <person name="Nicol R."/>
            <person name="Norbu C."/>
            <person name="Norbu N."/>
            <person name="Novod N."/>
            <person name="O'Neill B."/>
            <person name="Osman S."/>
            <person name="Markiewicz E."/>
            <person name="Oyono O.L."/>
            <person name="Patti C."/>
            <person name="Phunkhang P."/>
            <person name="Pierre F."/>
            <person name="Priest M."/>
            <person name="Raghuraman S."/>
            <person name="Rege F."/>
            <person name="Reyes R."/>
            <person name="Rise C."/>
            <person name="Rogov P."/>
            <person name="Ross K."/>
            <person name="Ryan E."/>
            <person name="Settipalli S."/>
            <person name="Shea T."/>
            <person name="Sherpa N."/>
            <person name="Shi L."/>
            <person name="Shih D."/>
            <person name="Sparrow T."/>
            <person name="Spaulding J."/>
            <person name="Stalker J."/>
            <person name="Stange-Thomann N."/>
            <person name="Stavropoulos S."/>
            <person name="Stone C."/>
            <person name="Strader C."/>
            <person name="Tesfaye S."/>
            <person name="Thomson T."/>
            <person name="Thoulutsang Y."/>
            <person name="Thoulutsang D."/>
            <person name="Topham K."/>
            <person name="Topping I."/>
            <person name="Tsamla T."/>
            <person name="Vassiliev H."/>
            <person name="Vo A."/>
            <person name="Wangchuk T."/>
            <person name="Wangdi T."/>
            <person name="Weiand M."/>
            <person name="Wilkinson J."/>
            <person name="Wilson A."/>
            <person name="Yadav S."/>
            <person name="Young G."/>
            <person name="Yu Q."/>
            <person name="Zembek L."/>
            <person name="Zhong D."/>
            <person name="Zimmer A."/>
            <person name="Zwirko Z."/>
            <person name="Jaffe D.B."/>
            <person name="Alvarez P."/>
            <person name="Brockman W."/>
            <person name="Butler J."/>
            <person name="Chin C."/>
            <person name="Gnerre S."/>
            <person name="Grabherr M."/>
            <person name="Kleber M."/>
            <person name="Mauceli E."/>
            <person name="MacCallum I."/>
        </authorList>
    </citation>
    <scope>NUCLEOTIDE SEQUENCE [LARGE SCALE GENOMIC DNA]</scope>
    <source>
        <strain evidence="2 3">TSC#14021-0224.01</strain>
    </source>
</reference>
<dbReference type="OrthoDB" id="7865560at2759"/>
<dbReference type="Proteomes" id="UP000008711">
    <property type="component" value="Unassembled WGS sequence"/>
</dbReference>
<keyword evidence="3" id="KW-1185">Reference proteome</keyword>
<gene>
    <name evidence="2" type="primary">Dere\GG11738</name>
    <name evidence="2" type="ORF">Dere_GG11738</name>
</gene>
<reference evidence="2 3" key="2">
    <citation type="journal article" date="2008" name="Bioinformatics">
        <title>Assembly reconciliation.</title>
        <authorList>
            <person name="Zimin A.V."/>
            <person name="Smith D.R."/>
            <person name="Sutton G."/>
            <person name="Yorke J.A."/>
        </authorList>
    </citation>
    <scope>NUCLEOTIDE SEQUENCE [LARGE SCALE GENOMIC DNA]</scope>
    <source>
        <strain evidence="2 3">TSC#14021-0224.01</strain>
    </source>
</reference>
<dbReference type="GO" id="GO:0006962">
    <property type="term" value="P:male-specific antibacterial humoral response"/>
    <property type="evidence" value="ECO:0007669"/>
    <property type="project" value="EnsemblMetazoa"/>
</dbReference>
<feature type="signal peptide" evidence="1">
    <location>
        <begin position="1"/>
        <end position="23"/>
    </location>
</feature>
<proteinExistence type="predicted"/>
<name>B3P7W6_DROER</name>
<dbReference type="GO" id="GO:0005576">
    <property type="term" value="C:extracellular region"/>
    <property type="evidence" value="ECO:0007669"/>
    <property type="project" value="EnsemblMetazoa"/>
</dbReference>
<dbReference type="AlphaFoldDB" id="B3P7W6"/>